<evidence type="ECO:0000256" key="1">
    <source>
        <dbReference type="SAM" id="Phobius"/>
    </source>
</evidence>
<feature type="transmembrane region" description="Helical" evidence="1">
    <location>
        <begin position="157"/>
        <end position="185"/>
    </location>
</feature>
<reference evidence="3 4" key="1">
    <citation type="submission" date="2019-04" db="EMBL/GenBank/DDBJ databases">
        <authorList>
            <person name="Jiang L."/>
        </authorList>
    </citation>
    <scope>NUCLEOTIDE SEQUENCE [LARGE SCALE GENOMIC DNA]</scope>
    <source>
        <strain evidence="3 4">YIM 131853</strain>
    </source>
</reference>
<feature type="transmembrane region" description="Helical" evidence="1">
    <location>
        <begin position="134"/>
        <end position="151"/>
    </location>
</feature>
<keyword evidence="1" id="KW-0472">Membrane</keyword>
<dbReference type="Pfam" id="PF13548">
    <property type="entry name" value="DUF4126"/>
    <property type="match status" value="1"/>
</dbReference>
<evidence type="ECO:0000313" key="4">
    <source>
        <dbReference type="Proteomes" id="UP000309133"/>
    </source>
</evidence>
<accession>A0A4S4FEH5</accession>
<dbReference type="Proteomes" id="UP000309133">
    <property type="component" value="Unassembled WGS sequence"/>
</dbReference>
<feature type="transmembrane region" description="Helical" evidence="1">
    <location>
        <begin position="6"/>
        <end position="28"/>
    </location>
</feature>
<sequence>MLEALAGTGLAAAAGLNAYIPLLALGLLSRFSDLVALPSGWTWLENPWVLGIMGALFVVEVIADKVPALDTVNDVIQTAVRPAAGGIVFGSGTSAPTAAVSDPSSFFESGSWIPVAIGVVIALVVHLAKAGTRAAANTALAGIAAPGLSVAEDVVSVLLVVFAILLPGLVVVVLAGLIAALVIVIRTARRVAARRREKAALAAL</sequence>
<dbReference type="RefSeq" id="WP_136428893.1">
    <property type="nucleotide sequence ID" value="NZ_SSSM01000006.1"/>
</dbReference>
<keyword evidence="1" id="KW-0812">Transmembrane</keyword>
<feature type="domain" description="DUF4126" evidence="2">
    <location>
        <begin position="5"/>
        <end position="186"/>
    </location>
</feature>
<comment type="caution">
    <text evidence="3">The sequence shown here is derived from an EMBL/GenBank/DDBJ whole genome shotgun (WGS) entry which is preliminary data.</text>
</comment>
<evidence type="ECO:0000313" key="3">
    <source>
        <dbReference type="EMBL" id="THG28533.1"/>
    </source>
</evidence>
<keyword evidence="4" id="KW-1185">Reference proteome</keyword>
<proteinExistence type="predicted"/>
<dbReference type="OrthoDB" id="161516at2"/>
<name>A0A4S4FEH5_9MICO</name>
<dbReference type="EMBL" id="SSSM01000006">
    <property type="protein sequence ID" value="THG28533.1"/>
    <property type="molecule type" value="Genomic_DNA"/>
</dbReference>
<dbReference type="AlphaFoldDB" id="A0A4S4FEH5"/>
<keyword evidence="1" id="KW-1133">Transmembrane helix</keyword>
<evidence type="ECO:0000259" key="2">
    <source>
        <dbReference type="Pfam" id="PF13548"/>
    </source>
</evidence>
<gene>
    <name evidence="3" type="ORF">E6C64_17105</name>
</gene>
<feature type="transmembrane region" description="Helical" evidence="1">
    <location>
        <begin position="40"/>
        <end position="63"/>
    </location>
</feature>
<dbReference type="InterPro" id="IPR025196">
    <property type="entry name" value="DUF4126"/>
</dbReference>
<feature type="transmembrane region" description="Helical" evidence="1">
    <location>
        <begin position="111"/>
        <end position="127"/>
    </location>
</feature>
<protein>
    <submittedName>
        <fullName evidence="3">DUF4126 domain-containing protein</fullName>
    </submittedName>
</protein>
<organism evidence="3 4">
    <name type="scientific">Naasia lichenicola</name>
    <dbReference type="NCBI Taxonomy" id="2565933"/>
    <lineage>
        <taxon>Bacteria</taxon>
        <taxon>Bacillati</taxon>
        <taxon>Actinomycetota</taxon>
        <taxon>Actinomycetes</taxon>
        <taxon>Micrococcales</taxon>
        <taxon>Microbacteriaceae</taxon>
        <taxon>Naasia</taxon>
    </lineage>
</organism>